<evidence type="ECO:0000256" key="2">
    <source>
        <dbReference type="ARBA" id="ARBA00022692"/>
    </source>
</evidence>
<keyword evidence="4 6" id="KW-0472">Membrane</keyword>
<dbReference type="OrthoDB" id="4682787at2759"/>
<sequence length="254" mass="29105">MTAAQQEDWPNRKMEILAPTTTLCVISTLFFIWRVAYGIKSKRRILIYDYLLTVAAVLNIASIVVRYKTCQHGLGRHIKDPSIHEPYDTLLYSYYLWIGKIINMLAVAFLKYSICAYLLALRFSKVYLGVVWVSIVMVTILNLTIPMMRVFCRTPFEANWNPKMPGRCLIPWTGVPEMPWTQGAANIITDIVYVVAPIIYLNTIQLSQRTRWGLRIVFLLGLVATVFSILKTTELPAQDDRVTSSFKNPRSYLG</sequence>
<dbReference type="PANTHER" id="PTHR33048">
    <property type="entry name" value="PTH11-LIKE INTEGRAL MEMBRANE PROTEIN (AFU_ORTHOLOGUE AFUA_5G11245)"/>
    <property type="match status" value="1"/>
</dbReference>
<dbReference type="EMBL" id="GL534903">
    <property type="protein sequence ID" value="EFQ91221.1"/>
    <property type="molecule type" value="Genomic_DNA"/>
</dbReference>
<proteinExistence type="inferred from homology"/>
<dbReference type="AlphaFoldDB" id="E3RSS7"/>
<feature type="transmembrane region" description="Helical" evidence="6">
    <location>
        <begin position="16"/>
        <end position="33"/>
    </location>
</feature>
<evidence type="ECO:0000256" key="5">
    <source>
        <dbReference type="ARBA" id="ARBA00038359"/>
    </source>
</evidence>
<dbReference type="STRING" id="861557.E3RSS7"/>
<evidence type="ECO:0000256" key="3">
    <source>
        <dbReference type="ARBA" id="ARBA00022989"/>
    </source>
</evidence>
<dbReference type="eggNOG" id="ENOG502SKH7">
    <property type="taxonomic scope" value="Eukaryota"/>
</dbReference>
<keyword evidence="3 6" id="KW-1133">Transmembrane helix</keyword>
<dbReference type="Pfam" id="PF20684">
    <property type="entry name" value="Fung_rhodopsin"/>
    <property type="match status" value="1"/>
</dbReference>
<dbReference type="KEGG" id="pte:PTT_12015"/>
<dbReference type="InterPro" id="IPR049326">
    <property type="entry name" value="Rhodopsin_dom_fungi"/>
</dbReference>
<feature type="transmembrane region" description="Helical" evidence="6">
    <location>
        <begin position="94"/>
        <end position="119"/>
    </location>
</feature>
<name>E3RSS7_PYRTT</name>
<feature type="transmembrane region" description="Helical" evidence="6">
    <location>
        <begin position="180"/>
        <end position="200"/>
    </location>
</feature>
<evidence type="ECO:0000313" key="9">
    <source>
        <dbReference type="Proteomes" id="UP000001067"/>
    </source>
</evidence>
<accession>E3RSS7</accession>
<feature type="transmembrane region" description="Helical" evidence="6">
    <location>
        <begin position="126"/>
        <end position="145"/>
    </location>
</feature>
<gene>
    <name evidence="8" type="ORF">PTT_12015</name>
</gene>
<evidence type="ECO:0000256" key="4">
    <source>
        <dbReference type="ARBA" id="ARBA00023136"/>
    </source>
</evidence>
<keyword evidence="2 6" id="KW-0812">Transmembrane</keyword>
<feature type="transmembrane region" description="Helical" evidence="6">
    <location>
        <begin position="45"/>
        <end position="65"/>
    </location>
</feature>
<protein>
    <recommendedName>
        <fullName evidence="7">Rhodopsin domain-containing protein</fullName>
    </recommendedName>
</protein>
<feature type="transmembrane region" description="Helical" evidence="6">
    <location>
        <begin position="212"/>
        <end position="230"/>
    </location>
</feature>
<evidence type="ECO:0000259" key="7">
    <source>
        <dbReference type="Pfam" id="PF20684"/>
    </source>
</evidence>
<evidence type="ECO:0000256" key="6">
    <source>
        <dbReference type="SAM" id="Phobius"/>
    </source>
</evidence>
<comment type="similarity">
    <text evidence="5">Belongs to the SAT4 family.</text>
</comment>
<comment type="subcellular location">
    <subcellularLocation>
        <location evidence="1">Membrane</location>
        <topology evidence="1">Multi-pass membrane protein</topology>
    </subcellularLocation>
</comment>
<evidence type="ECO:0000313" key="8">
    <source>
        <dbReference type="EMBL" id="EFQ91221.1"/>
    </source>
</evidence>
<feature type="domain" description="Rhodopsin" evidence="7">
    <location>
        <begin position="34"/>
        <end position="238"/>
    </location>
</feature>
<organism evidence="9">
    <name type="scientific">Pyrenophora teres f. teres (strain 0-1)</name>
    <name type="common">Barley net blotch fungus</name>
    <name type="synonym">Drechslera teres f. teres</name>
    <dbReference type="NCBI Taxonomy" id="861557"/>
    <lineage>
        <taxon>Eukaryota</taxon>
        <taxon>Fungi</taxon>
        <taxon>Dikarya</taxon>
        <taxon>Ascomycota</taxon>
        <taxon>Pezizomycotina</taxon>
        <taxon>Dothideomycetes</taxon>
        <taxon>Pleosporomycetidae</taxon>
        <taxon>Pleosporales</taxon>
        <taxon>Pleosporineae</taxon>
        <taxon>Pleosporaceae</taxon>
        <taxon>Pyrenophora</taxon>
    </lineage>
</organism>
<keyword evidence="9" id="KW-1185">Reference proteome</keyword>
<dbReference type="Proteomes" id="UP000001067">
    <property type="component" value="Unassembled WGS sequence"/>
</dbReference>
<dbReference type="PANTHER" id="PTHR33048:SF163">
    <property type="entry name" value="INTEGRAL MEMBRANE PROTEIN (AFU_ORTHOLOGUE AFUA_8G05510)"/>
    <property type="match status" value="1"/>
</dbReference>
<dbReference type="InterPro" id="IPR052337">
    <property type="entry name" value="SAT4-like"/>
</dbReference>
<dbReference type="HOGENOM" id="CLU_1094762_0_0_1"/>
<reference evidence="8 9" key="1">
    <citation type="journal article" date="2010" name="Genome Biol.">
        <title>A first genome assembly of the barley fungal pathogen Pyrenophora teres f. teres.</title>
        <authorList>
            <person name="Ellwood S.R."/>
            <person name="Liu Z."/>
            <person name="Syme R.A."/>
            <person name="Lai Z."/>
            <person name="Hane J.K."/>
            <person name="Keiper F."/>
            <person name="Moffat C.S."/>
            <person name="Oliver R.P."/>
            <person name="Friesen T.L."/>
        </authorList>
    </citation>
    <scope>NUCLEOTIDE SEQUENCE [LARGE SCALE GENOMIC DNA]</scope>
    <source>
        <strain evidence="8 9">0-1</strain>
    </source>
</reference>
<evidence type="ECO:0000256" key="1">
    <source>
        <dbReference type="ARBA" id="ARBA00004141"/>
    </source>
</evidence>
<dbReference type="GO" id="GO:0016020">
    <property type="term" value="C:membrane"/>
    <property type="evidence" value="ECO:0007669"/>
    <property type="project" value="UniProtKB-SubCell"/>
</dbReference>